<dbReference type="PANTHER" id="PTHR47505:SF1">
    <property type="entry name" value="DNA UTILIZATION PROTEIN YHGH"/>
    <property type="match status" value="1"/>
</dbReference>
<name>A0ABU1ALC1_9BACT</name>
<dbReference type="InterPro" id="IPR051910">
    <property type="entry name" value="ComF/GntX_DNA_util-trans"/>
</dbReference>
<dbReference type="InterPro" id="IPR000836">
    <property type="entry name" value="PRTase_dom"/>
</dbReference>
<evidence type="ECO:0000259" key="3">
    <source>
        <dbReference type="Pfam" id="PF18912"/>
    </source>
</evidence>
<reference evidence="4 5" key="1">
    <citation type="submission" date="2023-04" db="EMBL/GenBank/DDBJ databases">
        <title>A novel bacteria isolated from coastal sediment.</title>
        <authorList>
            <person name="Liu X.-J."/>
            <person name="Du Z.-J."/>
        </authorList>
    </citation>
    <scope>NUCLEOTIDE SEQUENCE [LARGE SCALE GENOMIC DNA]</scope>
    <source>
        <strain evidence="4 5">SDUM461004</strain>
    </source>
</reference>
<dbReference type="InterPro" id="IPR044005">
    <property type="entry name" value="DZR_2"/>
</dbReference>
<accession>A0ABU1ALC1</accession>
<keyword evidence="5" id="KW-1185">Reference proteome</keyword>
<comment type="caution">
    <text evidence="4">The sequence shown here is derived from an EMBL/GenBank/DDBJ whole genome shotgun (WGS) entry which is preliminary data.</text>
</comment>
<gene>
    <name evidence="4" type="ORF">QEH59_08145</name>
</gene>
<sequence length="241" mass="26873">MSRIPLGRQMLDVFFPRSCVHCGDAVEDSDYQFLCRDCSRELFLSKPPTCTTCGYPFFGMLAGPRTCPHCVELNPLFEQGKTLFLAKGPARSLIHELKYKSGFYVLQDVQTMIASAPYYRDYFKGAILVPVPLHATKERERGFNQSRVIAEALLQATEALEVQNMLLRRLYTQTQTRLSRSDRHQNVKNAFALVTDAVVIPNQTYILIDDVFTTGSTLNACAAVLRGAGVDSIKVATLGHG</sequence>
<comment type="similarity">
    <text evidence="1">Belongs to the ComF/GntX family.</text>
</comment>
<dbReference type="Gene3D" id="3.40.50.2020">
    <property type="match status" value="1"/>
</dbReference>
<evidence type="ECO:0000313" key="5">
    <source>
        <dbReference type="Proteomes" id="UP001243717"/>
    </source>
</evidence>
<evidence type="ECO:0000259" key="2">
    <source>
        <dbReference type="Pfam" id="PF00156"/>
    </source>
</evidence>
<dbReference type="Pfam" id="PF18912">
    <property type="entry name" value="DZR_2"/>
    <property type="match status" value="1"/>
</dbReference>
<feature type="domain" description="Phosphoribosyltransferase" evidence="2">
    <location>
        <begin position="181"/>
        <end position="238"/>
    </location>
</feature>
<evidence type="ECO:0000256" key="1">
    <source>
        <dbReference type="ARBA" id="ARBA00008007"/>
    </source>
</evidence>
<dbReference type="InterPro" id="IPR029057">
    <property type="entry name" value="PRTase-like"/>
</dbReference>
<evidence type="ECO:0000313" key="4">
    <source>
        <dbReference type="EMBL" id="MDQ8194393.1"/>
    </source>
</evidence>
<feature type="domain" description="Double zinc ribbon" evidence="3">
    <location>
        <begin position="10"/>
        <end position="71"/>
    </location>
</feature>
<dbReference type="RefSeq" id="WP_308984867.1">
    <property type="nucleotide sequence ID" value="NZ_JARXIC010000010.1"/>
</dbReference>
<dbReference type="CDD" id="cd06223">
    <property type="entry name" value="PRTases_typeI"/>
    <property type="match status" value="1"/>
</dbReference>
<organism evidence="4 5">
    <name type="scientific">Thalassobacterium sedimentorum</name>
    <dbReference type="NCBI Taxonomy" id="3041258"/>
    <lineage>
        <taxon>Bacteria</taxon>
        <taxon>Pseudomonadati</taxon>
        <taxon>Verrucomicrobiota</taxon>
        <taxon>Opitutia</taxon>
        <taxon>Puniceicoccales</taxon>
        <taxon>Coraliomargaritaceae</taxon>
        <taxon>Thalassobacterium</taxon>
    </lineage>
</organism>
<dbReference type="Pfam" id="PF00156">
    <property type="entry name" value="Pribosyltran"/>
    <property type="match status" value="1"/>
</dbReference>
<dbReference type="Proteomes" id="UP001243717">
    <property type="component" value="Unassembled WGS sequence"/>
</dbReference>
<dbReference type="PANTHER" id="PTHR47505">
    <property type="entry name" value="DNA UTILIZATION PROTEIN YHGH"/>
    <property type="match status" value="1"/>
</dbReference>
<dbReference type="EMBL" id="JARXIC010000010">
    <property type="protein sequence ID" value="MDQ8194393.1"/>
    <property type="molecule type" value="Genomic_DNA"/>
</dbReference>
<protein>
    <submittedName>
        <fullName evidence="4">ComF family protein</fullName>
    </submittedName>
</protein>
<dbReference type="SUPFAM" id="SSF53271">
    <property type="entry name" value="PRTase-like"/>
    <property type="match status" value="1"/>
</dbReference>
<proteinExistence type="inferred from homology"/>